<feature type="domain" description="Mce/MlaD" evidence="9">
    <location>
        <begin position="34"/>
        <end position="125"/>
    </location>
</feature>
<keyword evidence="2" id="KW-1003">Cell membrane</keyword>
<feature type="domain" description="Mce/MlaD" evidence="9">
    <location>
        <begin position="149"/>
        <end position="216"/>
    </location>
</feature>
<dbReference type="PANTHER" id="PTHR30462:SF0">
    <property type="entry name" value="INTERMEMBRANE TRANSPORT PROTEIN YEBT"/>
    <property type="match status" value="1"/>
</dbReference>
<feature type="compositionally biased region" description="Polar residues" evidence="7">
    <location>
        <begin position="517"/>
        <end position="536"/>
    </location>
</feature>
<evidence type="ECO:0000256" key="6">
    <source>
        <dbReference type="ARBA" id="ARBA00023136"/>
    </source>
</evidence>
<name>A0ABW8IIU4_9GAMM</name>
<protein>
    <submittedName>
        <fullName evidence="10">MCE family protein</fullName>
    </submittedName>
</protein>
<dbReference type="EMBL" id="JADIKI010000022">
    <property type="protein sequence ID" value="MFK2855110.1"/>
    <property type="molecule type" value="Genomic_DNA"/>
</dbReference>
<keyword evidence="5 8" id="KW-1133">Transmembrane helix</keyword>
<feature type="region of interest" description="Disordered" evidence="7">
    <location>
        <begin position="512"/>
        <end position="536"/>
    </location>
</feature>
<evidence type="ECO:0000256" key="3">
    <source>
        <dbReference type="ARBA" id="ARBA00022519"/>
    </source>
</evidence>
<gene>
    <name evidence="10" type="ORF">ISP18_10955</name>
</gene>
<reference evidence="10 11" key="1">
    <citation type="submission" date="2020-10" db="EMBL/GenBank/DDBJ databases">
        <title>Phylogeny of dyella-like bacteria.</title>
        <authorList>
            <person name="Fu J."/>
        </authorList>
    </citation>
    <scope>NUCLEOTIDE SEQUENCE [LARGE SCALE GENOMIC DNA]</scope>
    <source>
        <strain evidence="10 11">DHG40</strain>
    </source>
</reference>
<sequence length="536" mass="58076">MQPKKHRTPIVWVVPLIAIAIGLGLLIHARLQQGPTIVISFDTASGLQSGKTFVKYKEVVVGTVTAVALSDDDNRVLATVQFQRSAQRLLHADTRFWIVRPQIGPGGVSGIDTLLSGAYIAVDPGTSTKRKQSYVALDNRPMVTTGEQGRSFVLKTDDLNSLNIGSPLYFRHIDVGRVSDYSMDAATKTVSIRVFVRSPYDQFVSAATRFWNASGVDVSLTSGGLKMRTQSLATIVSGGIAFDNTPDITNLTEVAQDTEFALAPDQESAMSDRQGTPLFFRLRFPEALRGLEKGATVEFFGVDVGDVRNVVLDYEPSTRKFSVVVDIAVYEHRLGPVLAKFPSRQGNDAQAAAFVASMVKDGLRAQARTGNLLTGQLYISLDFVPHAPPAVFDEQRRPLMIPTVPGSLSQLQEQLADVVAKVHKIPFDSIGRGVDHDIAELGTTLHLLNTQTLPSAHATLGQANLTFQSANGALQPNSTLQTNLNQMLIELTRLSYSLRNLSDLLNEHPESLIRGRSNASPSQPSSGTQAPEGSHP</sequence>
<comment type="subcellular location">
    <subcellularLocation>
        <location evidence="1">Cell inner membrane</location>
    </subcellularLocation>
</comment>
<dbReference type="Proteomes" id="UP001620409">
    <property type="component" value="Unassembled WGS sequence"/>
</dbReference>
<proteinExistence type="predicted"/>
<dbReference type="Pfam" id="PF02470">
    <property type="entry name" value="MlaD"/>
    <property type="match status" value="3"/>
</dbReference>
<evidence type="ECO:0000256" key="1">
    <source>
        <dbReference type="ARBA" id="ARBA00004533"/>
    </source>
</evidence>
<accession>A0ABW8IIU4</accession>
<comment type="caution">
    <text evidence="10">The sequence shown here is derived from an EMBL/GenBank/DDBJ whole genome shotgun (WGS) entry which is preliminary data.</text>
</comment>
<keyword evidence="4 8" id="KW-0812">Transmembrane</keyword>
<dbReference type="InterPro" id="IPR051800">
    <property type="entry name" value="PqiA-PqiB_transport"/>
</dbReference>
<organism evidence="10 11">
    <name type="scientific">Dyella humi</name>
    <dbReference type="NCBI Taxonomy" id="1770547"/>
    <lineage>
        <taxon>Bacteria</taxon>
        <taxon>Pseudomonadati</taxon>
        <taxon>Pseudomonadota</taxon>
        <taxon>Gammaproteobacteria</taxon>
        <taxon>Lysobacterales</taxon>
        <taxon>Rhodanobacteraceae</taxon>
        <taxon>Dyella</taxon>
    </lineage>
</organism>
<evidence type="ECO:0000313" key="10">
    <source>
        <dbReference type="EMBL" id="MFK2855110.1"/>
    </source>
</evidence>
<feature type="transmembrane region" description="Helical" evidence="8">
    <location>
        <begin position="12"/>
        <end position="31"/>
    </location>
</feature>
<evidence type="ECO:0000259" key="9">
    <source>
        <dbReference type="Pfam" id="PF02470"/>
    </source>
</evidence>
<keyword evidence="6 8" id="KW-0472">Membrane</keyword>
<evidence type="ECO:0000256" key="5">
    <source>
        <dbReference type="ARBA" id="ARBA00022989"/>
    </source>
</evidence>
<evidence type="ECO:0000256" key="4">
    <source>
        <dbReference type="ARBA" id="ARBA00022692"/>
    </source>
</evidence>
<keyword evidence="11" id="KW-1185">Reference proteome</keyword>
<evidence type="ECO:0000313" key="11">
    <source>
        <dbReference type="Proteomes" id="UP001620409"/>
    </source>
</evidence>
<evidence type="ECO:0000256" key="8">
    <source>
        <dbReference type="SAM" id="Phobius"/>
    </source>
</evidence>
<evidence type="ECO:0000256" key="7">
    <source>
        <dbReference type="SAM" id="MobiDB-lite"/>
    </source>
</evidence>
<keyword evidence="3" id="KW-0997">Cell inner membrane</keyword>
<evidence type="ECO:0000256" key="2">
    <source>
        <dbReference type="ARBA" id="ARBA00022475"/>
    </source>
</evidence>
<feature type="domain" description="Mce/MlaD" evidence="9">
    <location>
        <begin position="280"/>
        <end position="383"/>
    </location>
</feature>
<dbReference type="PANTHER" id="PTHR30462">
    <property type="entry name" value="INTERMEMBRANE TRANSPORT PROTEIN PQIB-RELATED"/>
    <property type="match status" value="1"/>
</dbReference>
<dbReference type="InterPro" id="IPR003399">
    <property type="entry name" value="Mce/MlaD"/>
</dbReference>